<dbReference type="Pfam" id="PF01429">
    <property type="entry name" value="MBD"/>
    <property type="match status" value="1"/>
</dbReference>
<keyword evidence="4" id="KW-0804">Transcription</keyword>
<proteinExistence type="predicted"/>
<evidence type="ECO:0000256" key="4">
    <source>
        <dbReference type="ARBA" id="ARBA00023163"/>
    </source>
</evidence>
<accession>A0AAV1E4T1</accession>
<dbReference type="GO" id="GO:0003677">
    <property type="term" value="F:DNA binding"/>
    <property type="evidence" value="ECO:0007669"/>
    <property type="project" value="UniProtKB-KW"/>
</dbReference>
<feature type="compositionally biased region" description="Basic and acidic residues" evidence="6">
    <location>
        <begin position="231"/>
        <end position="249"/>
    </location>
</feature>
<evidence type="ECO:0000256" key="2">
    <source>
        <dbReference type="ARBA" id="ARBA00023015"/>
    </source>
</evidence>
<dbReference type="Proteomes" id="UP001161247">
    <property type="component" value="Chromosome 7"/>
</dbReference>
<feature type="domain" description="MBD" evidence="7">
    <location>
        <begin position="8"/>
        <end position="78"/>
    </location>
</feature>
<evidence type="ECO:0000313" key="9">
    <source>
        <dbReference type="Proteomes" id="UP001161247"/>
    </source>
</evidence>
<evidence type="ECO:0000256" key="5">
    <source>
        <dbReference type="ARBA" id="ARBA00023242"/>
    </source>
</evidence>
<keyword evidence="5" id="KW-0539">Nucleus</keyword>
<feature type="compositionally biased region" description="Basic and acidic residues" evidence="6">
    <location>
        <begin position="107"/>
        <end position="164"/>
    </location>
</feature>
<evidence type="ECO:0000256" key="6">
    <source>
        <dbReference type="SAM" id="MobiDB-lite"/>
    </source>
</evidence>
<feature type="region of interest" description="Disordered" evidence="6">
    <location>
        <begin position="298"/>
        <end position="330"/>
    </location>
</feature>
<dbReference type="InterPro" id="IPR016177">
    <property type="entry name" value="DNA-bd_dom_sf"/>
</dbReference>
<comment type="subcellular location">
    <subcellularLocation>
        <location evidence="1">Nucleus</location>
    </subcellularLocation>
</comment>
<dbReference type="PANTHER" id="PTHR33729">
    <property type="entry name" value="METHYL-CPG BINDING DOMAIN CONTAINING PROTEIN, EXPRESSED"/>
    <property type="match status" value="1"/>
</dbReference>
<keyword evidence="9" id="KW-1185">Reference proteome</keyword>
<gene>
    <name evidence="8" type="ORF">OLC1_LOCUS20870</name>
</gene>
<evidence type="ECO:0000259" key="7">
    <source>
        <dbReference type="PROSITE" id="PS50982"/>
    </source>
</evidence>
<dbReference type="PROSITE" id="PS50982">
    <property type="entry name" value="MBD"/>
    <property type="match status" value="1"/>
</dbReference>
<dbReference type="PANTHER" id="PTHR33729:SF6">
    <property type="entry name" value="METHYL-CPG-BINDING DOMAIN-CONTAINING PROTEIN 11"/>
    <property type="match status" value="1"/>
</dbReference>
<evidence type="ECO:0000256" key="3">
    <source>
        <dbReference type="ARBA" id="ARBA00023125"/>
    </source>
</evidence>
<evidence type="ECO:0000256" key="1">
    <source>
        <dbReference type="ARBA" id="ARBA00004123"/>
    </source>
</evidence>
<keyword evidence="3" id="KW-0238">DNA-binding</keyword>
<sequence length="330" mass="35351">MAGVVNMEEEVVSVELPAPASWKKLFMPKKAGTPKKSEVVFVAPTGEEITTRKQLDQYLKSHPGGPAISEFDWSTGETPRRSARISEKAKATPPSTDKEKPKKRARKSLEKKDSKELESANGEPEDKKDKEMLDAEANPKNDVEMRAADENQKKDDGGGEHGDNIETPQDKGNGTEARNDPEPKVNVNGLQEVGAADAGMQKTENEGSATVAEVVDLPSEKVIAEIPITDGKNEQKPDSEEPEKPDSEAGKVVSADAAEKNQAGNNAVAANIGVEQQKTAGTVLSEGEKNAVTMADERENHMKGVMENGKVDQAVPREAPRGPSPAPIAC</sequence>
<organism evidence="8 9">
    <name type="scientific">Oldenlandia corymbosa var. corymbosa</name>
    <dbReference type="NCBI Taxonomy" id="529605"/>
    <lineage>
        <taxon>Eukaryota</taxon>
        <taxon>Viridiplantae</taxon>
        <taxon>Streptophyta</taxon>
        <taxon>Embryophyta</taxon>
        <taxon>Tracheophyta</taxon>
        <taxon>Spermatophyta</taxon>
        <taxon>Magnoliopsida</taxon>
        <taxon>eudicotyledons</taxon>
        <taxon>Gunneridae</taxon>
        <taxon>Pentapetalae</taxon>
        <taxon>asterids</taxon>
        <taxon>lamiids</taxon>
        <taxon>Gentianales</taxon>
        <taxon>Rubiaceae</taxon>
        <taxon>Rubioideae</taxon>
        <taxon>Spermacoceae</taxon>
        <taxon>Hedyotis-Oldenlandia complex</taxon>
        <taxon>Oldenlandia</taxon>
    </lineage>
</organism>
<name>A0AAV1E4T1_OLDCO</name>
<dbReference type="Gene3D" id="3.30.890.10">
    <property type="entry name" value="Methyl-cpg-binding Protein 2, Chain A"/>
    <property type="match status" value="1"/>
</dbReference>
<dbReference type="GO" id="GO:0005634">
    <property type="term" value="C:nucleus"/>
    <property type="evidence" value="ECO:0007669"/>
    <property type="project" value="UniProtKB-SubCell"/>
</dbReference>
<feature type="compositionally biased region" description="Basic and acidic residues" evidence="6">
    <location>
        <begin position="78"/>
        <end position="100"/>
    </location>
</feature>
<keyword evidence="2" id="KW-0805">Transcription regulation</keyword>
<reference evidence="8" key="1">
    <citation type="submission" date="2023-03" db="EMBL/GenBank/DDBJ databases">
        <authorList>
            <person name="Julca I."/>
        </authorList>
    </citation>
    <scope>NUCLEOTIDE SEQUENCE</scope>
</reference>
<protein>
    <submittedName>
        <fullName evidence="8">OLC1v1037444C1</fullName>
    </submittedName>
</protein>
<dbReference type="InterPro" id="IPR001739">
    <property type="entry name" value="Methyl_CpG_DNA-bd"/>
</dbReference>
<evidence type="ECO:0000313" key="8">
    <source>
        <dbReference type="EMBL" id="CAI9113984.1"/>
    </source>
</evidence>
<dbReference type="SUPFAM" id="SSF54171">
    <property type="entry name" value="DNA-binding domain"/>
    <property type="match status" value="1"/>
</dbReference>
<dbReference type="InterPro" id="IPR039622">
    <property type="entry name" value="MBD10/11"/>
</dbReference>
<dbReference type="EMBL" id="OX459124">
    <property type="protein sequence ID" value="CAI9113984.1"/>
    <property type="molecule type" value="Genomic_DNA"/>
</dbReference>
<dbReference type="AlphaFoldDB" id="A0AAV1E4T1"/>
<feature type="region of interest" description="Disordered" evidence="6">
    <location>
        <begin position="59"/>
        <end position="256"/>
    </location>
</feature>